<evidence type="ECO:0000256" key="1">
    <source>
        <dbReference type="SAM" id="Phobius"/>
    </source>
</evidence>
<protein>
    <recommendedName>
        <fullName evidence="4">Transmembrane protein</fullName>
    </recommendedName>
</protein>
<keyword evidence="1" id="KW-0472">Membrane</keyword>
<accession>A0A445HP79</accession>
<evidence type="ECO:0008006" key="4">
    <source>
        <dbReference type="Google" id="ProtNLM"/>
    </source>
</evidence>
<dbReference type="EMBL" id="QZWG01000012">
    <property type="protein sequence ID" value="RZB75597.1"/>
    <property type="molecule type" value="Genomic_DNA"/>
</dbReference>
<gene>
    <name evidence="2" type="ORF">D0Y65_034185</name>
</gene>
<dbReference type="Proteomes" id="UP000289340">
    <property type="component" value="Chromosome 12"/>
</dbReference>
<comment type="caution">
    <text evidence="2">The sequence shown here is derived from an EMBL/GenBank/DDBJ whole genome shotgun (WGS) entry which is preliminary data.</text>
</comment>
<keyword evidence="3" id="KW-1185">Reference proteome</keyword>
<proteinExistence type="predicted"/>
<evidence type="ECO:0000313" key="2">
    <source>
        <dbReference type="EMBL" id="RZB75597.1"/>
    </source>
</evidence>
<feature type="transmembrane region" description="Helical" evidence="1">
    <location>
        <begin position="140"/>
        <end position="163"/>
    </location>
</feature>
<dbReference type="AlphaFoldDB" id="A0A445HP79"/>
<keyword evidence="1" id="KW-0812">Transmembrane</keyword>
<keyword evidence="1" id="KW-1133">Transmembrane helix</keyword>
<sequence length="176" mass="20628">MAQTLSYSASKSSSFSFFFHSQILGFAHHNWWLQCRTLNPLLVRIHPHSNCFPTLILVVLRAWPIAHQHQLATVLTSRLCELQSQKITMEGDFGNVPTTSGCNNFRWLPNEVVDDKSLVIVRQRRKIVKLEMSLKNKDKWLKFVIVICCLLLMLNVIVMNMWWSTRSKDRRNVYLR</sequence>
<organism evidence="2 3">
    <name type="scientific">Glycine soja</name>
    <name type="common">Wild soybean</name>
    <dbReference type="NCBI Taxonomy" id="3848"/>
    <lineage>
        <taxon>Eukaryota</taxon>
        <taxon>Viridiplantae</taxon>
        <taxon>Streptophyta</taxon>
        <taxon>Embryophyta</taxon>
        <taxon>Tracheophyta</taxon>
        <taxon>Spermatophyta</taxon>
        <taxon>Magnoliopsida</taxon>
        <taxon>eudicotyledons</taxon>
        <taxon>Gunneridae</taxon>
        <taxon>Pentapetalae</taxon>
        <taxon>rosids</taxon>
        <taxon>fabids</taxon>
        <taxon>Fabales</taxon>
        <taxon>Fabaceae</taxon>
        <taxon>Papilionoideae</taxon>
        <taxon>50 kb inversion clade</taxon>
        <taxon>NPAAA clade</taxon>
        <taxon>indigoferoid/millettioid clade</taxon>
        <taxon>Phaseoleae</taxon>
        <taxon>Glycine</taxon>
        <taxon>Glycine subgen. Soja</taxon>
    </lineage>
</organism>
<evidence type="ECO:0000313" key="3">
    <source>
        <dbReference type="Proteomes" id="UP000289340"/>
    </source>
</evidence>
<reference evidence="2 3" key="1">
    <citation type="submission" date="2018-09" db="EMBL/GenBank/DDBJ databases">
        <title>A high-quality reference genome of wild soybean provides a powerful tool to mine soybean genomes.</title>
        <authorList>
            <person name="Xie M."/>
            <person name="Chung C.Y.L."/>
            <person name="Li M.-W."/>
            <person name="Wong F.-L."/>
            <person name="Chan T.-F."/>
            <person name="Lam H.-M."/>
        </authorList>
    </citation>
    <scope>NUCLEOTIDE SEQUENCE [LARGE SCALE GENOMIC DNA]</scope>
    <source>
        <strain evidence="3">cv. W05</strain>
        <tissue evidence="2">Hypocotyl of etiolated seedlings</tissue>
    </source>
</reference>
<name>A0A445HP79_GLYSO</name>